<evidence type="ECO:0008006" key="4">
    <source>
        <dbReference type="Google" id="ProtNLM"/>
    </source>
</evidence>
<dbReference type="CDD" id="cd20335">
    <property type="entry name" value="BRcat_RBR"/>
    <property type="match status" value="1"/>
</dbReference>
<keyword evidence="1" id="KW-1133">Transmembrane helix</keyword>
<evidence type="ECO:0000313" key="3">
    <source>
        <dbReference type="Proteomes" id="UP000261032"/>
    </source>
</evidence>
<evidence type="ECO:0000256" key="1">
    <source>
        <dbReference type="SAM" id="Phobius"/>
    </source>
</evidence>
<dbReference type="RefSeq" id="WP_117580944.1">
    <property type="nucleotide sequence ID" value="NZ_JAHOLN010000001.1"/>
</dbReference>
<accession>A0A3E3EEN6</accession>
<keyword evidence="1" id="KW-0812">Transmembrane</keyword>
<feature type="transmembrane region" description="Helical" evidence="1">
    <location>
        <begin position="21"/>
        <end position="54"/>
    </location>
</feature>
<sequence>MKEKFYRFMQGRYGIDQLNSFLMIVCVICFIVNMFIGSIILTFIAYGTWLFVIFRMFSKNIYARNRENDKYLNFFSPLSRWLKLKLMSKQDPSNKYFSCPKCKQMVRVPKGHGTVVVTCPNCQNKFEKRT</sequence>
<gene>
    <name evidence="2" type="ORF">DXB93_05735</name>
</gene>
<dbReference type="EMBL" id="QUSL01000006">
    <property type="protein sequence ID" value="RGD86360.1"/>
    <property type="molecule type" value="Genomic_DNA"/>
</dbReference>
<proteinExistence type="predicted"/>
<reference evidence="2 3" key="1">
    <citation type="submission" date="2018-08" db="EMBL/GenBank/DDBJ databases">
        <title>A genome reference for cultivated species of the human gut microbiota.</title>
        <authorList>
            <person name="Zou Y."/>
            <person name="Xue W."/>
            <person name="Luo G."/>
        </authorList>
    </citation>
    <scope>NUCLEOTIDE SEQUENCE [LARGE SCALE GENOMIC DNA]</scope>
    <source>
        <strain evidence="2 3">OM06-4</strain>
    </source>
</reference>
<keyword evidence="1" id="KW-0472">Membrane</keyword>
<organism evidence="2 3">
    <name type="scientific">Thomasclavelia ramosa</name>
    <dbReference type="NCBI Taxonomy" id="1547"/>
    <lineage>
        <taxon>Bacteria</taxon>
        <taxon>Bacillati</taxon>
        <taxon>Bacillota</taxon>
        <taxon>Erysipelotrichia</taxon>
        <taxon>Erysipelotrichales</taxon>
        <taxon>Coprobacillaceae</taxon>
        <taxon>Thomasclavelia</taxon>
    </lineage>
</organism>
<comment type="caution">
    <text evidence="2">The sequence shown here is derived from an EMBL/GenBank/DDBJ whole genome shotgun (WGS) entry which is preliminary data.</text>
</comment>
<protein>
    <recommendedName>
        <fullName evidence="4">Zn-finger containing protein</fullName>
    </recommendedName>
</protein>
<name>A0A3E3EEN6_9FIRM</name>
<dbReference type="AlphaFoldDB" id="A0A3E3EEN6"/>
<dbReference type="Proteomes" id="UP000261032">
    <property type="component" value="Unassembled WGS sequence"/>
</dbReference>
<evidence type="ECO:0000313" key="2">
    <source>
        <dbReference type="EMBL" id="RGD86360.1"/>
    </source>
</evidence>